<dbReference type="Proteomes" id="UP000185829">
    <property type="component" value="Unassembled WGS sequence"/>
</dbReference>
<evidence type="ECO:0000259" key="2">
    <source>
        <dbReference type="Pfam" id="PF13439"/>
    </source>
</evidence>
<dbReference type="PANTHER" id="PTHR12526">
    <property type="entry name" value="GLYCOSYLTRANSFERASE"/>
    <property type="match status" value="1"/>
</dbReference>
<evidence type="ECO:0000313" key="3">
    <source>
        <dbReference type="EMBL" id="SIQ22165.1"/>
    </source>
</evidence>
<evidence type="ECO:0000259" key="1">
    <source>
        <dbReference type="Pfam" id="PF00534"/>
    </source>
</evidence>
<feature type="domain" description="Glycosyl transferase family 1" evidence="1">
    <location>
        <begin position="187"/>
        <end position="352"/>
    </location>
</feature>
<dbReference type="InterPro" id="IPR028098">
    <property type="entry name" value="Glyco_trans_4-like_N"/>
</dbReference>
<feature type="domain" description="Glycosyltransferase subfamily 4-like N-terminal" evidence="2">
    <location>
        <begin position="15"/>
        <end position="175"/>
    </location>
</feature>
<dbReference type="AlphaFoldDB" id="A0A9X8R3C5"/>
<dbReference type="InterPro" id="IPR001296">
    <property type="entry name" value="Glyco_trans_1"/>
</dbReference>
<evidence type="ECO:0000313" key="4">
    <source>
        <dbReference type="Proteomes" id="UP000185829"/>
    </source>
</evidence>
<dbReference type="SUPFAM" id="SSF53756">
    <property type="entry name" value="UDP-Glycosyltransferase/glycogen phosphorylase"/>
    <property type="match status" value="1"/>
</dbReference>
<organism evidence="3 4">
    <name type="scientific">Peribacillus simplex</name>
    <dbReference type="NCBI Taxonomy" id="1478"/>
    <lineage>
        <taxon>Bacteria</taxon>
        <taxon>Bacillati</taxon>
        <taxon>Bacillota</taxon>
        <taxon>Bacilli</taxon>
        <taxon>Bacillales</taxon>
        <taxon>Bacillaceae</taxon>
        <taxon>Peribacillus</taxon>
    </lineage>
</organism>
<dbReference type="EMBL" id="FTMX01000001">
    <property type="protein sequence ID" value="SIQ22165.1"/>
    <property type="molecule type" value="Genomic_DNA"/>
</dbReference>
<name>A0A9X8R3C5_9BACI</name>
<dbReference type="RefSeq" id="WP_076365073.1">
    <property type="nucleotide sequence ID" value="NZ_FTMX01000001.1"/>
</dbReference>
<dbReference type="Gene3D" id="3.40.50.2000">
    <property type="entry name" value="Glycogen Phosphorylase B"/>
    <property type="match status" value="2"/>
</dbReference>
<gene>
    <name evidence="3" type="ORF">SAMN05878482_101676</name>
</gene>
<dbReference type="GO" id="GO:0016757">
    <property type="term" value="F:glycosyltransferase activity"/>
    <property type="evidence" value="ECO:0007669"/>
    <property type="project" value="InterPro"/>
</dbReference>
<proteinExistence type="predicted"/>
<sequence>MSKLKIIHIIVGLNVGGAETMLFKLLKNADHTKFDFEVISMMDEGFFGPKIRELGIPVHTLGMKRGIINPFFIKRARSLVKDAQIIQTWMYHADLFGFLIKNRSTKQKLIWGIRHSNLEKNMNKSLVLKIAKLNALLSKKVDSIISCSINASEIHAEFGYSTSNMITIPNGFELDTFYKIPNAKRLIEEEIKLPKNKPLIVHVGRWNVQKDYPNLIKAIHLIQLKRSDVNFLLCGVNIDENNKELIGLLKQNKVEENVFLLGKREDVPKILSAADILISSSSGEGFSNVIGEAMSCETPCIVTDVGDSAFIVGPYGVVVPPRNAEMLARATNEFLNKTEEEKKLLGKQARKRVIEEFEVKKIVSKFEDQYKFK</sequence>
<dbReference type="Pfam" id="PF00534">
    <property type="entry name" value="Glycos_transf_1"/>
    <property type="match status" value="1"/>
</dbReference>
<dbReference type="PANTHER" id="PTHR12526:SF638">
    <property type="entry name" value="SPORE COAT PROTEIN SA"/>
    <property type="match status" value="1"/>
</dbReference>
<accession>A0A9X8R3C5</accession>
<reference evidence="3 4" key="1">
    <citation type="submission" date="2017-01" db="EMBL/GenBank/DDBJ databases">
        <authorList>
            <person name="Varghese N."/>
            <person name="Submissions S."/>
        </authorList>
    </citation>
    <scope>NUCLEOTIDE SEQUENCE [LARGE SCALE GENOMIC DNA]</scope>
    <source>
        <strain evidence="3 4">RUG2-6</strain>
    </source>
</reference>
<dbReference type="Pfam" id="PF13439">
    <property type="entry name" value="Glyco_transf_4"/>
    <property type="match status" value="1"/>
</dbReference>
<comment type="caution">
    <text evidence="3">The sequence shown here is derived from an EMBL/GenBank/DDBJ whole genome shotgun (WGS) entry which is preliminary data.</text>
</comment>
<protein>
    <submittedName>
        <fullName evidence="3">Glycosyltransferase involved in cell wall bisynthesis</fullName>
    </submittedName>
</protein>